<evidence type="ECO:0000313" key="3">
    <source>
        <dbReference type="Proteomes" id="UP000663840"/>
    </source>
</evidence>
<gene>
    <name evidence="2" type="ORF">RDB_LOCUS99191</name>
</gene>
<name>A0A8H3BI49_9AGAM</name>
<comment type="caution">
    <text evidence="2">The sequence shown here is derived from an EMBL/GenBank/DDBJ whole genome shotgun (WGS) entry which is preliminary data.</text>
</comment>
<feature type="non-terminal residue" evidence="2">
    <location>
        <position position="1"/>
    </location>
</feature>
<dbReference type="Proteomes" id="UP000663840">
    <property type="component" value="Unassembled WGS sequence"/>
</dbReference>
<feature type="region of interest" description="Disordered" evidence="1">
    <location>
        <begin position="185"/>
        <end position="212"/>
    </location>
</feature>
<organism evidence="2 3">
    <name type="scientific">Rhizoctonia solani</name>
    <dbReference type="NCBI Taxonomy" id="456999"/>
    <lineage>
        <taxon>Eukaryota</taxon>
        <taxon>Fungi</taxon>
        <taxon>Dikarya</taxon>
        <taxon>Basidiomycota</taxon>
        <taxon>Agaricomycotina</taxon>
        <taxon>Agaricomycetes</taxon>
        <taxon>Cantharellales</taxon>
        <taxon>Ceratobasidiaceae</taxon>
        <taxon>Rhizoctonia</taxon>
    </lineage>
</organism>
<dbReference type="AlphaFoldDB" id="A0A8H3BI49"/>
<sequence length="212" mass="22687">RLPQLSLLFSEWQSPYPSLVLPVATLTTARLIFPLAAPPEFVLLELALPELVRQDNTVMKANILHSPPLPMDTIPSPEFAPRSPEFVPRSRALPTRAARAPQISRSLRWKLGSSHPSHLFLPAHLATAPNIPDVPSTLAAPSIPVALNTPVVPNTLALRTRSAAGPLAQLVQLFVAMSAREDGPGPADSLTLSAASALHSPAPTQLRPSLHK</sequence>
<proteinExistence type="predicted"/>
<feature type="compositionally biased region" description="Low complexity" evidence="1">
    <location>
        <begin position="186"/>
        <end position="203"/>
    </location>
</feature>
<reference evidence="2" key="1">
    <citation type="submission" date="2021-01" db="EMBL/GenBank/DDBJ databases">
        <authorList>
            <person name="Kaushik A."/>
        </authorList>
    </citation>
    <scope>NUCLEOTIDE SEQUENCE</scope>
    <source>
        <strain evidence="2">AG1-1A</strain>
    </source>
</reference>
<evidence type="ECO:0000313" key="2">
    <source>
        <dbReference type="EMBL" id="CAE6458330.1"/>
    </source>
</evidence>
<accession>A0A8H3BI49</accession>
<evidence type="ECO:0000256" key="1">
    <source>
        <dbReference type="SAM" id="MobiDB-lite"/>
    </source>
</evidence>
<protein>
    <submittedName>
        <fullName evidence="2">Uncharacterized protein</fullName>
    </submittedName>
</protein>
<dbReference type="EMBL" id="CAJMWR010003338">
    <property type="protein sequence ID" value="CAE6458330.1"/>
    <property type="molecule type" value="Genomic_DNA"/>
</dbReference>